<evidence type="ECO:0000256" key="1">
    <source>
        <dbReference type="ARBA" id="ARBA00009624"/>
    </source>
</evidence>
<keyword evidence="4" id="KW-1185">Reference proteome</keyword>
<dbReference type="RefSeq" id="XP_044350362.1">
    <property type="nucleotide sequence ID" value="XM_044494427.1"/>
</dbReference>
<dbReference type="KEGG" id="taes:123070979"/>
<dbReference type="EnsemblPlants" id="TraesCS1A02G441800.1">
    <property type="protein sequence ID" value="TraesCS1A02G441800.1"/>
    <property type="gene ID" value="TraesCS1A02G441800"/>
</dbReference>
<dbReference type="Gene3D" id="2.40.160.10">
    <property type="entry name" value="Porin"/>
    <property type="match status" value="1"/>
</dbReference>
<dbReference type="GO" id="GO:0008308">
    <property type="term" value="F:voltage-gated monoatomic anion channel activity"/>
    <property type="evidence" value="ECO:0000318"/>
    <property type="project" value="GO_Central"/>
</dbReference>
<evidence type="ECO:0000313" key="4">
    <source>
        <dbReference type="Proteomes" id="UP000019116"/>
    </source>
</evidence>
<dbReference type="GO" id="GO:0005741">
    <property type="term" value="C:mitochondrial outer membrane"/>
    <property type="evidence" value="ECO:0000318"/>
    <property type="project" value="GO_Central"/>
</dbReference>
<dbReference type="InterPro" id="IPR023614">
    <property type="entry name" value="Porin_dom_sf"/>
</dbReference>
<name>A0A3B5Y8S9_WHEAT</name>
<evidence type="ECO:0000256" key="2">
    <source>
        <dbReference type="SAM" id="MobiDB-lite"/>
    </source>
</evidence>
<dbReference type="PANTHER" id="PTHR11743:SF70">
    <property type="entry name" value="GH26960P-RELATED"/>
    <property type="match status" value="1"/>
</dbReference>
<feature type="compositionally biased region" description="Gly residues" evidence="2">
    <location>
        <begin position="71"/>
        <end position="84"/>
    </location>
</feature>
<dbReference type="Proteomes" id="UP000019116">
    <property type="component" value="Chromosome 1A"/>
</dbReference>
<proteinExistence type="inferred from homology"/>
<dbReference type="Gramene" id="TraesLAC1A03G00184090.1">
    <property type="protein sequence ID" value="TraesLAC1A03G00184090.1"/>
    <property type="gene ID" value="TraesLAC1A03G00184090"/>
</dbReference>
<dbReference type="Gramene" id="TraesCS1A02G441800.1">
    <property type="protein sequence ID" value="TraesCS1A02G441800.1"/>
    <property type="gene ID" value="TraesCS1A02G441800"/>
</dbReference>
<feature type="region of interest" description="Disordered" evidence="2">
    <location>
        <begin position="1"/>
        <end position="108"/>
    </location>
</feature>
<dbReference type="GeneID" id="123070979"/>
<comment type="similarity">
    <text evidence="1">Belongs to the eukaryotic mitochondrial porin (TC 1.B.8.1) family.</text>
</comment>
<sequence>MAFPSADGGSDAGSGEGVAGADSGARGHARGHHPGEGADSGGRGHARGHHPGEGARGADSGGRAHARGYTSEGGTGAYSGGRGHAPGHTGEGFSWARPWEAPGPSPGQPLRWFSRLAVAIGFRPDPNKRRGYTPTPTQIVPVDLSPTQIERAELYQFKKHLDDLLKEARLELKTPAEFDSNISVTVLKPWQGVLVKSAIAFASMRRPGAVQMRWKLGFTAVDVYMDNQSLNSKYVRLLNEFTFNMKSVVEYARDHNEITDECAVELLNALRKFHTNVSEVLARDDSRFLEAMQQLRENVSSLGDKLLSFGSAFRVFNSFADVAYRVSQMGGDPALFEDIGKEVTDMTRDPFLLKNVYLGAMQNYSVTFGSEIVGKNLLKKLHLGVRNSDLSICLSASEVTPGQAAEANGADVNLYNQLNYAELHAEKLFADNFKGMLHIPYSLRKSKLELQSLQPFQSFSGCIGLNKNRKPYFSSSSFCGVKDLKLYNVESLGFGGKLHINDGDSWINCSAGVSVSSLWCNLGLTFKQPGLFTATCSSRMGNGSTILGGYISYSYAEDRTKFAAGVQHSVDSSMYLKSCIGSDKVLRSVVSKSFGKSRLNLVAEVNFKDFRKLSRAGIYFSFP</sequence>
<reference evidence="3" key="2">
    <citation type="submission" date="2018-10" db="UniProtKB">
        <authorList>
            <consortium name="EnsemblPlants"/>
        </authorList>
    </citation>
    <scope>IDENTIFICATION</scope>
</reference>
<dbReference type="PANTHER" id="PTHR11743">
    <property type="entry name" value="VOLTAGE-DEPENDENT ANION-SELECTIVE CHANNEL"/>
    <property type="match status" value="1"/>
</dbReference>
<reference evidence="3" key="1">
    <citation type="submission" date="2018-08" db="EMBL/GenBank/DDBJ databases">
        <authorList>
            <person name="Rossello M."/>
        </authorList>
    </citation>
    <scope>NUCLEOTIDE SEQUENCE [LARGE SCALE GENOMIC DNA]</scope>
    <source>
        <strain evidence="3">cv. Chinese Spring</strain>
    </source>
</reference>
<protein>
    <submittedName>
        <fullName evidence="3">Uncharacterized protein</fullName>
    </submittedName>
</protein>
<organism evidence="3">
    <name type="scientific">Triticum aestivum</name>
    <name type="common">Wheat</name>
    <dbReference type="NCBI Taxonomy" id="4565"/>
    <lineage>
        <taxon>Eukaryota</taxon>
        <taxon>Viridiplantae</taxon>
        <taxon>Streptophyta</taxon>
        <taxon>Embryophyta</taxon>
        <taxon>Tracheophyta</taxon>
        <taxon>Spermatophyta</taxon>
        <taxon>Magnoliopsida</taxon>
        <taxon>Liliopsida</taxon>
        <taxon>Poales</taxon>
        <taxon>Poaceae</taxon>
        <taxon>BOP clade</taxon>
        <taxon>Pooideae</taxon>
        <taxon>Triticodae</taxon>
        <taxon>Triticeae</taxon>
        <taxon>Triticinae</taxon>
        <taxon>Triticum</taxon>
    </lineage>
</organism>
<accession>A0A3B5Y8S9</accession>
<dbReference type="Gramene" id="TraesCS1A03G1077100.1">
    <property type="protein sequence ID" value="TraesCS1A03G1077100.1.CDS"/>
    <property type="gene ID" value="TraesCS1A03G1077100"/>
</dbReference>
<dbReference type="AlphaFoldDB" id="A0A3B5Y8S9"/>
<dbReference type="RefSeq" id="XP_044350354.1">
    <property type="nucleotide sequence ID" value="XM_044494419.1"/>
</dbReference>
<dbReference type="InterPro" id="IPR001925">
    <property type="entry name" value="Porin_Euk"/>
</dbReference>
<evidence type="ECO:0000313" key="3">
    <source>
        <dbReference type="EnsemblPlants" id="TraesCS1A02G441800.1"/>
    </source>
</evidence>
<gene>
    <name evidence="3" type="primary">LOC123070979</name>
</gene>
<dbReference type="Gramene" id="TraesJAG1A03G00180700.1">
    <property type="protein sequence ID" value="TraesJAG1A03G00180700.1"/>
    <property type="gene ID" value="TraesJAG1A03G00180700"/>
</dbReference>